<feature type="transmembrane region" description="Helical" evidence="4">
    <location>
        <begin position="275"/>
        <end position="294"/>
    </location>
</feature>
<keyword evidence="4" id="KW-1133">Transmembrane helix</keyword>
<accession>A0A2T9Z4L6</accession>
<dbReference type="PANTHER" id="PTHR11360">
    <property type="entry name" value="MONOCARBOXYLATE TRANSPORTER"/>
    <property type="match status" value="1"/>
</dbReference>
<reference evidence="6 7" key="1">
    <citation type="journal article" date="2018" name="MBio">
        <title>Comparative Genomics Reveals the Core Gene Toolbox for the Fungus-Insect Symbiosis.</title>
        <authorList>
            <person name="Wang Y."/>
            <person name="Stata M."/>
            <person name="Wang W."/>
            <person name="Stajich J.E."/>
            <person name="White M.M."/>
            <person name="Moncalvo J.M."/>
        </authorList>
    </citation>
    <scope>NUCLEOTIDE SEQUENCE [LARGE SCALE GENOMIC DNA]</scope>
    <source>
        <strain evidence="6 7">SC-DP-2</strain>
    </source>
</reference>
<dbReference type="PANTHER" id="PTHR11360:SF315">
    <property type="entry name" value="TRANSPORTER MCH2-RELATED"/>
    <property type="match status" value="1"/>
</dbReference>
<evidence type="ECO:0000313" key="7">
    <source>
        <dbReference type="Proteomes" id="UP000245609"/>
    </source>
</evidence>
<comment type="caution">
    <text evidence="6">The sequence shown here is derived from an EMBL/GenBank/DDBJ whole genome shotgun (WGS) entry which is preliminary data.</text>
</comment>
<dbReference type="AlphaFoldDB" id="A0A2T9Z4L6"/>
<keyword evidence="7" id="KW-1185">Reference proteome</keyword>
<feature type="transmembrane region" description="Helical" evidence="4">
    <location>
        <begin position="198"/>
        <end position="218"/>
    </location>
</feature>
<feature type="transmembrane region" description="Helical" evidence="4">
    <location>
        <begin position="140"/>
        <end position="160"/>
    </location>
</feature>
<feature type="transmembrane region" description="Helical" evidence="4">
    <location>
        <begin position="397"/>
        <end position="417"/>
    </location>
</feature>
<feature type="domain" description="Major facilitator superfamily (MFS) profile" evidence="5">
    <location>
        <begin position="38"/>
        <end position="421"/>
    </location>
</feature>
<feature type="non-terminal residue" evidence="6">
    <location>
        <position position="550"/>
    </location>
</feature>
<evidence type="ECO:0000259" key="5">
    <source>
        <dbReference type="PROSITE" id="PS50850"/>
    </source>
</evidence>
<comment type="similarity">
    <text evidence="2">Belongs to the major facilitator superfamily. Monocarboxylate porter (TC 2.A.1.13) family.</text>
</comment>
<feature type="transmembrane region" description="Helical" evidence="4">
    <location>
        <begin position="306"/>
        <end position="323"/>
    </location>
</feature>
<dbReference type="Proteomes" id="UP000245609">
    <property type="component" value="Unassembled WGS sequence"/>
</dbReference>
<proteinExistence type="inferred from homology"/>
<feature type="region of interest" description="Disordered" evidence="3">
    <location>
        <begin position="1"/>
        <end position="31"/>
    </location>
</feature>
<dbReference type="InterPro" id="IPR036259">
    <property type="entry name" value="MFS_trans_sf"/>
</dbReference>
<dbReference type="InterPro" id="IPR011701">
    <property type="entry name" value="MFS"/>
</dbReference>
<evidence type="ECO:0000256" key="3">
    <source>
        <dbReference type="SAM" id="MobiDB-lite"/>
    </source>
</evidence>
<dbReference type="InterPro" id="IPR020846">
    <property type="entry name" value="MFS_dom"/>
</dbReference>
<dbReference type="GO" id="GO:0016020">
    <property type="term" value="C:membrane"/>
    <property type="evidence" value="ECO:0007669"/>
    <property type="project" value="UniProtKB-SubCell"/>
</dbReference>
<evidence type="ECO:0000256" key="2">
    <source>
        <dbReference type="ARBA" id="ARBA00006727"/>
    </source>
</evidence>
<sequence length="550" mass="61230">MPNKDSEGSLKDTESASKHQGLPMFTSENNETPPDQGYAWAVGLGGIVVMTVIFGCSNGFGVFQEYYLDVMFSSESAFKISWISTITFVVSFGFGPFVGPLVRLIGLRPTSLLSCVLCTGGLIGASFAKSIGMLVLTQAFIFGIGAAIGINTSLVMISLWFQKYRPLILATAMSFGGLGAIVVIVVVRKSIEAWGLDWSFRLLAIIAFVGLFYGFLVFKPRTTYEPSKKIIDFRLLKYPLTLTIVFNAFFNVIGWLVVSIYFSSVLVQIGKSHTTANNALLILSAATGVGRFVASFFAKAVGINNTLLLTNSICAIATFALWLPFKNYAIYLVFVVIFGFFYGFFFSLAPMLIASNYSPTQISQLNGLVYLFNGMGCLIWVPSLGKMLDSIGHRTDYTSLIISCGVSYIIIIVILLIQRFYVARRYPEPLTSSRKKEILKRCPFCNKNTPETIEHMLIECFRWNSIRHETTIFNIPRLYRTVTIDQSTDNQALNQGRNIMVGKLLGGESKETRSLLAQSRDRYSPYMKELETGRFMNGIRVVRTLILDRI</sequence>
<feature type="transmembrane region" description="Helical" evidence="4">
    <location>
        <begin position="110"/>
        <end position="128"/>
    </location>
</feature>
<feature type="transmembrane region" description="Helical" evidence="4">
    <location>
        <begin position="38"/>
        <end position="60"/>
    </location>
</feature>
<feature type="transmembrane region" description="Helical" evidence="4">
    <location>
        <begin position="329"/>
        <end position="353"/>
    </location>
</feature>
<dbReference type="SUPFAM" id="SSF103473">
    <property type="entry name" value="MFS general substrate transporter"/>
    <property type="match status" value="1"/>
</dbReference>
<dbReference type="GO" id="GO:0022857">
    <property type="term" value="F:transmembrane transporter activity"/>
    <property type="evidence" value="ECO:0007669"/>
    <property type="project" value="InterPro"/>
</dbReference>
<dbReference type="PROSITE" id="PS50850">
    <property type="entry name" value="MFS"/>
    <property type="match status" value="1"/>
</dbReference>
<feature type="transmembrane region" description="Helical" evidence="4">
    <location>
        <begin position="239"/>
        <end position="263"/>
    </location>
</feature>
<evidence type="ECO:0000256" key="1">
    <source>
        <dbReference type="ARBA" id="ARBA00004141"/>
    </source>
</evidence>
<gene>
    <name evidence="6" type="ORF">BB560_005482</name>
</gene>
<dbReference type="Pfam" id="PF07690">
    <property type="entry name" value="MFS_1"/>
    <property type="match status" value="1"/>
</dbReference>
<comment type="subcellular location">
    <subcellularLocation>
        <location evidence="1">Membrane</location>
        <topology evidence="1">Multi-pass membrane protein</topology>
    </subcellularLocation>
</comment>
<feature type="transmembrane region" description="Helical" evidence="4">
    <location>
        <begin position="167"/>
        <end position="186"/>
    </location>
</feature>
<protein>
    <recommendedName>
        <fullName evidence="5">Major facilitator superfamily (MFS) profile domain-containing protein</fullName>
    </recommendedName>
</protein>
<feature type="transmembrane region" description="Helical" evidence="4">
    <location>
        <begin position="80"/>
        <end position="98"/>
    </location>
</feature>
<dbReference type="EMBL" id="MBFS01002253">
    <property type="protein sequence ID" value="PVU99547.1"/>
    <property type="molecule type" value="Genomic_DNA"/>
</dbReference>
<dbReference type="InterPro" id="IPR050327">
    <property type="entry name" value="Proton-linked_MCT"/>
</dbReference>
<feature type="compositionally biased region" description="Basic and acidic residues" evidence="3">
    <location>
        <begin position="1"/>
        <end position="17"/>
    </location>
</feature>
<dbReference type="OrthoDB" id="6499973at2759"/>
<name>A0A2T9Z4L6_9FUNG</name>
<keyword evidence="4" id="KW-0472">Membrane</keyword>
<feature type="transmembrane region" description="Helical" evidence="4">
    <location>
        <begin position="365"/>
        <end position="385"/>
    </location>
</feature>
<evidence type="ECO:0000313" key="6">
    <source>
        <dbReference type="EMBL" id="PVU99547.1"/>
    </source>
</evidence>
<organism evidence="6 7">
    <name type="scientific">Smittium megazygosporum</name>
    <dbReference type="NCBI Taxonomy" id="133381"/>
    <lineage>
        <taxon>Eukaryota</taxon>
        <taxon>Fungi</taxon>
        <taxon>Fungi incertae sedis</taxon>
        <taxon>Zoopagomycota</taxon>
        <taxon>Kickxellomycotina</taxon>
        <taxon>Harpellomycetes</taxon>
        <taxon>Harpellales</taxon>
        <taxon>Legeriomycetaceae</taxon>
        <taxon>Smittium</taxon>
    </lineage>
</organism>
<dbReference type="Gene3D" id="1.20.1250.20">
    <property type="entry name" value="MFS general substrate transporter like domains"/>
    <property type="match status" value="1"/>
</dbReference>
<keyword evidence="4" id="KW-0812">Transmembrane</keyword>
<evidence type="ECO:0000256" key="4">
    <source>
        <dbReference type="SAM" id="Phobius"/>
    </source>
</evidence>